<dbReference type="RefSeq" id="WP_209906740.1">
    <property type="nucleotide sequence ID" value="NZ_BAAAMI010000005.1"/>
</dbReference>
<dbReference type="SUPFAM" id="SSF50182">
    <property type="entry name" value="Sm-like ribonucleoproteins"/>
    <property type="match status" value="1"/>
</dbReference>
<proteinExistence type="predicted"/>
<evidence type="ECO:0000313" key="7">
    <source>
        <dbReference type="EMBL" id="MBP2373568.1"/>
    </source>
</evidence>
<evidence type="ECO:0000259" key="6">
    <source>
        <dbReference type="Pfam" id="PF00924"/>
    </source>
</evidence>
<dbReference type="Proteomes" id="UP000766570">
    <property type="component" value="Unassembled WGS sequence"/>
</dbReference>
<dbReference type="PANTHER" id="PTHR30566">
    <property type="entry name" value="YNAI-RELATED MECHANOSENSITIVE ION CHANNEL"/>
    <property type="match status" value="1"/>
</dbReference>
<sequence length="364" mass="39659">MQIFATGTLDDALNEVVENTNALPDPIRPWVVVAIGLLAAVLITVLVSFILSRALRRIPTLSQHHTPGRLPLLLTLAFAFTKIAISLTFTPNQWVALWQFVLLLGLIAAIAWLLIVSMRVFEDIVLAKYRDDDGNPRRLAKIQTQVGLLRRVATALIVTLAVAGALLTIPEVRALGAGLLASAGLISVVAALAVQSSLANVFAGLQIAFTDAIRVNDTVVVETQRGSIEEITLTYVVVLLLDGRRLIIPSTHFTTTPFENWSRRSTEISGSVLLDLNWNAPIEHLRTRTEQLLASTDLWDGRTGSLNVTDAIGGILKVTIALSARNPGDLYDLRNFIREHLIAELRRDYPDALPKPMMPGAAPA</sequence>
<keyword evidence="8" id="KW-1185">Reference proteome</keyword>
<organism evidence="7 8">
    <name type="scientific">Paeniglutamicibacter psychrophenolicus</name>
    <dbReference type="NCBI Taxonomy" id="257454"/>
    <lineage>
        <taxon>Bacteria</taxon>
        <taxon>Bacillati</taxon>
        <taxon>Actinomycetota</taxon>
        <taxon>Actinomycetes</taxon>
        <taxon>Micrococcales</taxon>
        <taxon>Micrococcaceae</taxon>
        <taxon>Paeniglutamicibacter</taxon>
    </lineage>
</organism>
<dbReference type="Pfam" id="PF00924">
    <property type="entry name" value="MS_channel_2nd"/>
    <property type="match status" value="1"/>
</dbReference>
<evidence type="ECO:0000256" key="5">
    <source>
        <dbReference type="SAM" id="Phobius"/>
    </source>
</evidence>
<dbReference type="EMBL" id="JAGIOE010000001">
    <property type="protein sequence ID" value="MBP2373568.1"/>
    <property type="molecule type" value="Genomic_DNA"/>
</dbReference>
<evidence type="ECO:0000256" key="1">
    <source>
        <dbReference type="ARBA" id="ARBA00004370"/>
    </source>
</evidence>
<protein>
    <submittedName>
        <fullName evidence="7">Small-conductance mechanosensitive channel</fullName>
    </submittedName>
</protein>
<feature type="transmembrane region" description="Helical" evidence="5">
    <location>
        <begin position="30"/>
        <end position="51"/>
    </location>
</feature>
<name>A0ABS4WCA6_9MICC</name>
<comment type="subcellular location">
    <subcellularLocation>
        <location evidence="1">Membrane</location>
    </subcellularLocation>
</comment>
<dbReference type="InterPro" id="IPR010920">
    <property type="entry name" value="LSM_dom_sf"/>
</dbReference>
<keyword evidence="2 5" id="KW-0812">Transmembrane</keyword>
<keyword evidence="3 5" id="KW-1133">Transmembrane helix</keyword>
<dbReference type="Gene3D" id="2.30.30.60">
    <property type="match status" value="1"/>
</dbReference>
<comment type="caution">
    <text evidence="7">The sequence shown here is derived from an EMBL/GenBank/DDBJ whole genome shotgun (WGS) entry which is preliminary data.</text>
</comment>
<keyword evidence="4 5" id="KW-0472">Membrane</keyword>
<feature type="transmembrane region" description="Helical" evidence="5">
    <location>
        <begin position="72"/>
        <end position="90"/>
    </location>
</feature>
<dbReference type="Gene3D" id="1.10.287.1260">
    <property type="match status" value="1"/>
</dbReference>
<evidence type="ECO:0000313" key="8">
    <source>
        <dbReference type="Proteomes" id="UP000766570"/>
    </source>
</evidence>
<feature type="transmembrane region" description="Helical" evidence="5">
    <location>
        <begin position="175"/>
        <end position="194"/>
    </location>
</feature>
<dbReference type="PANTHER" id="PTHR30566:SF25">
    <property type="entry name" value="INNER MEMBRANE PROTEIN"/>
    <property type="match status" value="1"/>
</dbReference>
<dbReference type="InterPro" id="IPR023408">
    <property type="entry name" value="MscS_beta-dom_sf"/>
</dbReference>
<reference evidence="7 8" key="1">
    <citation type="submission" date="2021-03" db="EMBL/GenBank/DDBJ databases">
        <title>Sequencing the genomes of 1000 actinobacteria strains.</title>
        <authorList>
            <person name="Klenk H.-P."/>
        </authorList>
    </citation>
    <scope>NUCLEOTIDE SEQUENCE [LARGE SCALE GENOMIC DNA]</scope>
    <source>
        <strain evidence="7 8">DSM 15454</strain>
    </source>
</reference>
<evidence type="ECO:0000256" key="2">
    <source>
        <dbReference type="ARBA" id="ARBA00022692"/>
    </source>
</evidence>
<evidence type="ECO:0000256" key="3">
    <source>
        <dbReference type="ARBA" id="ARBA00022989"/>
    </source>
</evidence>
<feature type="domain" description="Mechanosensitive ion channel MscS" evidence="6">
    <location>
        <begin position="197"/>
        <end position="263"/>
    </location>
</feature>
<evidence type="ECO:0000256" key="4">
    <source>
        <dbReference type="ARBA" id="ARBA00023136"/>
    </source>
</evidence>
<accession>A0ABS4WCA6</accession>
<gene>
    <name evidence="7" type="ORF">JOF46_001480</name>
</gene>
<feature type="transmembrane region" description="Helical" evidence="5">
    <location>
        <begin position="148"/>
        <end position="169"/>
    </location>
</feature>
<feature type="transmembrane region" description="Helical" evidence="5">
    <location>
        <begin position="96"/>
        <end position="121"/>
    </location>
</feature>
<dbReference type="InterPro" id="IPR006685">
    <property type="entry name" value="MscS_channel_2nd"/>
</dbReference>